<gene>
    <name evidence="1" type="ORF">WKI67_19815</name>
</gene>
<name>A0ACC6PW60_9ACTN</name>
<accession>A0ACC6PW60</accession>
<evidence type="ECO:0000313" key="1">
    <source>
        <dbReference type="EMBL" id="MEJ8635627.1"/>
    </source>
</evidence>
<organism evidence="1 2">
    <name type="scientific">Streptomyces achmelvichensis</name>
    <dbReference type="NCBI Taxonomy" id="3134111"/>
    <lineage>
        <taxon>Bacteria</taxon>
        <taxon>Bacillati</taxon>
        <taxon>Actinomycetota</taxon>
        <taxon>Actinomycetes</taxon>
        <taxon>Kitasatosporales</taxon>
        <taxon>Streptomycetaceae</taxon>
        <taxon>Streptomyces</taxon>
    </lineage>
</organism>
<evidence type="ECO:0000313" key="2">
    <source>
        <dbReference type="Proteomes" id="UP001377168"/>
    </source>
</evidence>
<sequence length="104" mass="11186">MRESSRLQVYEVVEATDAGGLCIVRCVGGVARVGQTFTVEDHPSSPGSNVRLRLDRINRYGRDMDFFDATHAARVHLSGGALTRLVRASILTGEASAPIGTLDN</sequence>
<proteinExistence type="predicted"/>
<dbReference type="EMBL" id="JBBKAJ010000022">
    <property type="protein sequence ID" value="MEJ8635627.1"/>
    <property type="molecule type" value="Genomic_DNA"/>
</dbReference>
<protein>
    <submittedName>
        <fullName evidence="1">Uncharacterized protein</fullName>
    </submittedName>
</protein>
<dbReference type="Proteomes" id="UP001377168">
    <property type="component" value="Unassembled WGS sequence"/>
</dbReference>
<comment type="caution">
    <text evidence="1">The sequence shown here is derived from an EMBL/GenBank/DDBJ whole genome shotgun (WGS) entry which is preliminary data.</text>
</comment>
<keyword evidence="2" id="KW-1185">Reference proteome</keyword>
<reference evidence="1" key="1">
    <citation type="submission" date="2024-03" db="EMBL/GenBank/DDBJ databases">
        <title>Novel Streptomyces species of biotechnological and ecological value are a feature of Machair soil.</title>
        <authorList>
            <person name="Prole J.R."/>
            <person name="Goodfellow M."/>
            <person name="Allenby N."/>
            <person name="Ward A.C."/>
        </authorList>
    </citation>
    <scope>NUCLEOTIDE SEQUENCE</scope>
    <source>
        <strain evidence="1">MS2.AVA.5</strain>
    </source>
</reference>